<dbReference type="EMBL" id="JOJR01004540">
    <property type="protein sequence ID" value="RCN27255.1"/>
    <property type="molecule type" value="Genomic_DNA"/>
</dbReference>
<organism evidence="1 2">
    <name type="scientific">Ancylostoma caninum</name>
    <name type="common">Dog hookworm</name>
    <dbReference type="NCBI Taxonomy" id="29170"/>
    <lineage>
        <taxon>Eukaryota</taxon>
        <taxon>Metazoa</taxon>
        <taxon>Ecdysozoa</taxon>
        <taxon>Nematoda</taxon>
        <taxon>Chromadorea</taxon>
        <taxon>Rhabditida</taxon>
        <taxon>Rhabditina</taxon>
        <taxon>Rhabditomorpha</taxon>
        <taxon>Strongyloidea</taxon>
        <taxon>Ancylostomatidae</taxon>
        <taxon>Ancylostomatinae</taxon>
        <taxon>Ancylostoma</taxon>
    </lineage>
</organism>
<keyword evidence="2" id="KW-1185">Reference proteome</keyword>
<protein>
    <submittedName>
        <fullName evidence="1">Uncharacterized protein</fullName>
    </submittedName>
</protein>
<proteinExistence type="predicted"/>
<dbReference type="Proteomes" id="UP000252519">
    <property type="component" value="Unassembled WGS sequence"/>
</dbReference>
<accession>A0A368F8Q4</accession>
<evidence type="ECO:0000313" key="2">
    <source>
        <dbReference type="Proteomes" id="UP000252519"/>
    </source>
</evidence>
<sequence length="82" mass="9612">MLIVIITAMQKQCPGTLPSFLRTWEWIPVYLRSLEPYDPLMTEIFTSIPFFGDFFRKHKVDTCDGHSDPVHMMIKLSKHTQV</sequence>
<name>A0A368F8Q4_ANCCA</name>
<gene>
    <name evidence="1" type="ORF">ANCCAN_27012</name>
</gene>
<reference evidence="1 2" key="1">
    <citation type="submission" date="2014-10" db="EMBL/GenBank/DDBJ databases">
        <title>Draft genome of the hookworm Ancylostoma caninum.</title>
        <authorList>
            <person name="Mitreva M."/>
        </authorList>
    </citation>
    <scope>NUCLEOTIDE SEQUENCE [LARGE SCALE GENOMIC DNA]</scope>
    <source>
        <strain evidence="1 2">Baltimore</strain>
    </source>
</reference>
<dbReference type="OrthoDB" id="76259at2759"/>
<comment type="caution">
    <text evidence="1">The sequence shown here is derived from an EMBL/GenBank/DDBJ whole genome shotgun (WGS) entry which is preliminary data.</text>
</comment>
<dbReference type="AlphaFoldDB" id="A0A368F8Q4"/>
<dbReference type="STRING" id="29170.A0A368F8Q4"/>
<evidence type="ECO:0000313" key="1">
    <source>
        <dbReference type="EMBL" id="RCN27255.1"/>
    </source>
</evidence>